<dbReference type="Gene3D" id="1.10.10.10">
    <property type="entry name" value="Winged helix-like DNA-binding domain superfamily/Winged helix DNA-binding domain"/>
    <property type="match status" value="1"/>
</dbReference>
<name>A0A0S2DTI4_LYSAN</name>
<keyword evidence="1" id="KW-0805">Transcription regulation</keyword>
<dbReference type="OrthoDB" id="9774661at2"/>
<evidence type="ECO:0000256" key="3">
    <source>
        <dbReference type="ARBA" id="ARBA00023163"/>
    </source>
</evidence>
<keyword evidence="3" id="KW-0804">Transcription</keyword>
<dbReference type="PANTHER" id="PTHR44688">
    <property type="entry name" value="DNA-BINDING TRANSCRIPTIONAL ACTIVATOR DEVR_DOSR"/>
    <property type="match status" value="1"/>
</dbReference>
<dbReference type="EMBL" id="CP011129">
    <property type="protein sequence ID" value="ALN81818.1"/>
    <property type="molecule type" value="Genomic_DNA"/>
</dbReference>
<gene>
    <name evidence="5" type="ORF">LA76x_3696</name>
</gene>
<accession>A0A0S2DTI4</accession>
<evidence type="ECO:0000256" key="1">
    <source>
        <dbReference type="ARBA" id="ARBA00023015"/>
    </source>
</evidence>
<dbReference type="PROSITE" id="PS50043">
    <property type="entry name" value="HTH_LUXR_2"/>
    <property type="match status" value="1"/>
</dbReference>
<dbReference type="InterPro" id="IPR036693">
    <property type="entry name" value="TF_LuxR_autoind-bd_dom_sf"/>
</dbReference>
<dbReference type="STRING" id="84531.LA76x_3696"/>
<dbReference type="Pfam" id="PF03472">
    <property type="entry name" value="Autoind_bind"/>
    <property type="match status" value="1"/>
</dbReference>
<dbReference type="Pfam" id="PF00196">
    <property type="entry name" value="GerE"/>
    <property type="match status" value="1"/>
</dbReference>
<dbReference type="InterPro" id="IPR005143">
    <property type="entry name" value="TF_LuxR_autoind-bd_dom"/>
</dbReference>
<protein>
    <submittedName>
        <fullName evidence="5">Bacterial regulatory, luxR family protein</fullName>
    </submittedName>
</protein>
<keyword evidence="6" id="KW-1185">Reference proteome</keyword>
<dbReference type="SUPFAM" id="SSF46894">
    <property type="entry name" value="C-terminal effector domain of the bipartite response regulators"/>
    <property type="match status" value="1"/>
</dbReference>
<evidence type="ECO:0000313" key="5">
    <source>
        <dbReference type="EMBL" id="ALN81818.1"/>
    </source>
</evidence>
<dbReference type="InterPro" id="IPR036388">
    <property type="entry name" value="WH-like_DNA-bd_sf"/>
</dbReference>
<dbReference type="KEGG" id="lab:LA76x_3696"/>
<sequence>MQYWEHIDRVFRAQSLDEVKSATSAYTRALGFQHHGYAMKLQEPALQPGHGSGPSKDFFYFEDFDSDWSKTYPGLASAQAERSDPRIIQAREGLPAASWNCRGQTSYELGQRVYLMQRTRRTLEIAGEHGLRGGITVPSWSQGMRWSFMTFTHTAIVDPREMVPTVASAVYFVNCMQATLDRLMRQRPSLPTLSEREREVLRWSAVGKTSWEISMILRISERTVNFHLQQVSRKLGVKGRRAACARAVALGLIFL</sequence>
<evidence type="ECO:0000313" key="6">
    <source>
        <dbReference type="Proteomes" id="UP000060787"/>
    </source>
</evidence>
<dbReference type="eggNOG" id="COG2197">
    <property type="taxonomic scope" value="Bacteria"/>
</dbReference>
<keyword evidence="2" id="KW-0238">DNA-binding</keyword>
<dbReference type="AlphaFoldDB" id="A0A0S2DTI4"/>
<dbReference type="SMART" id="SM00421">
    <property type="entry name" value="HTH_LUXR"/>
    <property type="match status" value="1"/>
</dbReference>
<reference evidence="5 6" key="1">
    <citation type="journal article" date="2015" name="BMC Genomics">
        <title>Comparative genomics and metabolic profiling of the genus Lysobacter.</title>
        <authorList>
            <person name="de Bruijn I."/>
            <person name="Cheng X."/>
            <person name="de Jager V."/>
            <person name="Exposito R.G."/>
            <person name="Watrous J."/>
            <person name="Patel N."/>
            <person name="Postma J."/>
            <person name="Dorrestein P.C."/>
            <person name="Kobayashi D."/>
            <person name="Raaijmakers J.M."/>
        </authorList>
    </citation>
    <scope>NUCLEOTIDE SEQUENCE [LARGE SCALE GENOMIC DNA]</scope>
    <source>
        <strain evidence="5 6">76</strain>
    </source>
</reference>
<feature type="domain" description="HTH luxR-type" evidence="4">
    <location>
        <begin position="186"/>
        <end position="251"/>
    </location>
</feature>
<organism evidence="5 6">
    <name type="scientific">Lysobacter antibioticus</name>
    <dbReference type="NCBI Taxonomy" id="84531"/>
    <lineage>
        <taxon>Bacteria</taxon>
        <taxon>Pseudomonadati</taxon>
        <taxon>Pseudomonadota</taxon>
        <taxon>Gammaproteobacteria</taxon>
        <taxon>Lysobacterales</taxon>
        <taxon>Lysobacteraceae</taxon>
        <taxon>Lysobacter</taxon>
    </lineage>
</organism>
<dbReference type="Gene3D" id="3.30.450.80">
    <property type="entry name" value="Transcription factor LuxR-like, autoinducer-binding domain"/>
    <property type="match status" value="1"/>
</dbReference>
<dbReference type="RefSeq" id="WP_057918757.1">
    <property type="nucleotide sequence ID" value="NZ_CP011129.1"/>
</dbReference>
<dbReference type="PATRIC" id="fig|84531.7.peg.852"/>
<dbReference type="InterPro" id="IPR000792">
    <property type="entry name" value="Tscrpt_reg_LuxR_C"/>
</dbReference>
<evidence type="ECO:0000259" key="4">
    <source>
        <dbReference type="PROSITE" id="PS50043"/>
    </source>
</evidence>
<dbReference type="KEGG" id="laq:GLA29479_857"/>
<dbReference type="GO" id="GO:0003677">
    <property type="term" value="F:DNA binding"/>
    <property type="evidence" value="ECO:0007669"/>
    <property type="project" value="UniProtKB-KW"/>
</dbReference>
<dbReference type="CDD" id="cd06170">
    <property type="entry name" value="LuxR_C_like"/>
    <property type="match status" value="1"/>
</dbReference>
<dbReference type="SUPFAM" id="SSF75516">
    <property type="entry name" value="Pheromone-binding domain of LuxR-like quorum-sensing transcription factors"/>
    <property type="match status" value="1"/>
</dbReference>
<dbReference type="PANTHER" id="PTHR44688:SF16">
    <property type="entry name" value="DNA-BINDING TRANSCRIPTIONAL ACTIVATOR DEVR_DOSR"/>
    <property type="match status" value="1"/>
</dbReference>
<dbReference type="InterPro" id="IPR016032">
    <property type="entry name" value="Sig_transdc_resp-reg_C-effctor"/>
</dbReference>
<dbReference type="GO" id="GO:0006355">
    <property type="term" value="P:regulation of DNA-templated transcription"/>
    <property type="evidence" value="ECO:0007669"/>
    <property type="project" value="InterPro"/>
</dbReference>
<dbReference type="Proteomes" id="UP000060787">
    <property type="component" value="Chromosome"/>
</dbReference>
<proteinExistence type="predicted"/>
<dbReference type="PRINTS" id="PR00038">
    <property type="entry name" value="HTHLUXR"/>
</dbReference>
<evidence type="ECO:0000256" key="2">
    <source>
        <dbReference type="ARBA" id="ARBA00023125"/>
    </source>
</evidence>